<dbReference type="EMBL" id="JARYMX010000001">
    <property type="protein sequence ID" value="KAJ9567362.1"/>
    <property type="molecule type" value="Genomic_DNA"/>
</dbReference>
<evidence type="ECO:0000313" key="2">
    <source>
        <dbReference type="Proteomes" id="UP001172457"/>
    </source>
</evidence>
<organism evidence="1 2">
    <name type="scientific">Centaurea solstitialis</name>
    <name type="common">yellow star-thistle</name>
    <dbReference type="NCBI Taxonomy" id="347529"/>
    <lineage>
        <taxon>Eukaryota</taxon>
        <taxon>Viridiplantae</taxon>
        <taxon>Streptophyta</taxon>
        <taxon>Embryophyta</taxon>
        <taxon>Tracheophyta</taxon>
        <taxon>Spermatophyta</taxon>
        <taxon>Magnoliopsida</taxon>
        <taxon>eudicotyledons</taxon>
        <taxon>Gunneridae</taxon>
        <taxon>Pentapetalae</taxon>
        <taxon>asterids</taxon>
        <taxon>campanulids</taxon>
        <taxon>Asterales</taxon>
        <taxon>Asteraceae</taxon>
        <taxon>Carduoideae</taxon>
        <taxon>Cardueae</taxon>
        <taxon>Centaureinae</taxon>
        <taxon>Centaurea</taxon>
    </lineage>
</organism>
<dbReference type="AlphaFoldDB" id="A0AA38WN41"/>
<accession>A0AA38WN41</accession>
<protein>
    <submittedName>
        <fullName evidence="1">Uncharacterized protein</fullName>
    </submittedName>
</protein>
<gene>
    <name evidence="1" type="ORF">OSB04_003328</name>
</gene>
<proteinExistence type="predicted"/>
<name>A0AA38WN41_9ASTR</name>
<evidence type="ECO:0000313" key="1">
    <source>
        <dbReference type="EMBL" id="KAJ9567362.1"/>
    </source>
</evidence>
<reference evidence="1" key="1">
    <citation type="submission" date="2023-03" db="EMBL/GenBank/DDBJ databases">
        <title>Chromosome-scale reference genome and RAD-based genetic map of yellow starthistle (Centaurea solstitialis) reveal putative structural variation and QTLs associated with invader traits.</title>
        <authorList>
            <person name="Reatini B."/>
            <person name="Cang F.A."/>
            <person name="Jiang Q."/>
            <person name="Mckibben M.T.W."/>
            <person name="Barker M.S."/>
            <person name="Rieseberg L.H."/>
            <person name="Dlugosch K.M."/>
        </authorList>
    </citation>
    <scope>NUCLEOTIDE SEQUENCE</scope>
    <source>
        <strain evidence="1">CAN-66</strain>
        <tissue evidence="1">Leaf</tissue>
    </source>
</reference>
<keyword evidence="2" id="KW-1185">Reference proteome</keyword>
<sequence length="247" mass="26768">MRPHGFSSLVLSQNQRELHSSTAENYASGLVPAAIKLSIMITTNPIKDEREVEDTNVFTVDAGFVNASKEVDQDWIESISSPIGLTIDVVPKELKFNRLNEKLAFKEMELESNSIICLVGRNVRWNLNSDIQNDRITLLLFLCRSGSGGSKRRRRSAVGRKGGGGRWWVEVTVGGGSRGWRRSAVGRSGGGGRRWVEAVAAVGGGSKRWRRSAVGRSAGGGRRWVEAVAAVGGGLKQSSKLGHLIEG</sequence>
<dbReference type="Proteomes" id="UP001172457">
    <property type="component" value="Chromosome 1"/>
</dbReference>
<comment type="caution">
    <text evidence="1">The sequence shown here is derived from an EMBL/GenBank/DDBJ whole genome shotgun (WGS) entry which is preliminary data.</text>
</comment>